<protein>
    <recommendedName>
        <fullName evidence="5">AAA+ ATPase domain-containing protein</fullName>
    </recommendedName>
</protein>
<organism evidence="4">
    <name type="scientific">viral metagenome</name>
    <dbReference type="NCBI Taxonomy" id="1070528"/>
    <lineage>
        <taxon>unclassified sequences</taxon>
        <taxon>metagenomes</taxon>
        <taxon>organismal metagenomes</taxon>
    </lineage>
</organism>
<dbReference type="InterPro" id="IPR050238">
    <property type="entry name" value="DNA_Rep/Repair_Clamp_Loader"/>
</dbReference>
<dbReference type="PANTHER" id="PTHR11669:SF20">
    <property type="entry name" value="REPLICATION FACTOR C SUBUNIT 4"/>
    <property type="match status" value="1"/>
</dbReference>
<sequence>MNFIEHYKMMQNIHSEIENKLDKFLSSKKVPNLLFHGSSGSGKRTLVNNYINKIYFNDKAKIKRNVMNVNCSHGKGIKFIRDELKFFAKTNIQSNEGANFKTILLINADQLTIDAQSALRRCIELFSHNTRFFIIVENKDKLLNPILSRFCEIYVPEYYENEKMINLHIENNKNNIFHDKKIEKIKWIQQKLKNMKEINHQYFVRLANDMYENGLSCLDLIEYITEYETLDELEKTKIIIYFEKIKSQYRNECLLIFTLFDFIYLREDKNICF</sequence>
<evidence type="ECO:0000256" key="3">
    <source>
        <dbReference type="ARBA" id="ARBA00022840"/>
    </source>
</evidence>
<proteinExistence type="predicted"/>
<keyword evidence="3" id="KW-0067">ATP-binding</keyword>
<keyword evidence="1" id="KW-0235">DNA replication</keyword>
<accession>A0A6C0FAW2</accession>
<evidence type="ECO:0000256" key="1">
    <source>
        <dbReference type="ARBA" id="ARBA00022705"/>
    </source>
</evidence>
<dbReference type="SUPFAM" id="SSF52540">
    <property type="entry name" value="P-loop containing nucleoside triphosphate hydrolases"/>
    <property type="match status" value="1"/>
</dbReference>
<dbReference type="GO" id="GO:0005524">
    <property type="term" value="F:ATP binding"/>
    <property type="evidence" value="ECO:0007669"/>
    <property type="project" value="UniProtKB-KW"/>
</dbReference>
<dbReference type="Gene3D" id="3.40.50.300">
    <property type="entry name" value="P-loop containing nucleotide triphosphate hydrolases"/>
    <property type="match status" value="1"/>
</dbReference>
<name>A0A6C0FAW2_9ZZZZ</name>
<dbReference type="GO" id="GO:0006261">
    <property type="term" value="P:DNA-templated DNA replication"/>
    <property type="evidence" value="ECO:0007669"/>
    <property type="project" value="TreeGrafter"/>
</dbReference>
<dbReference type="GO" id="GO:0006281">
    <property type="term" value="P:DNA repair"/>
    <property type="evidence" value="ECO:0007669"/>
    <property type="project" value="TreeGrafter"/>
</dbReference>
<evidence type="ECO:0008006" key="5">
    <source>
        <dbReference type="Google" id="ProtNLM"/>
    </source>
</evidence>
<keyword evidence="2" id="KW-0547">Nucleotide-binding</keyword>
<dbReference type="GO" id="GO:0005663">
    <property type="term" value="C:DNA replication factor C complex"/>
    <property type="evidence" value="ECO:0007669"/>
    <property type="project" value="TreeGrafter"/>
</dbReference>
<dbReference type="AlphaFoldDB" id="A0A6C0FAW2"/>
<dbReference type="InterPro" id="IPR027417">
    <property type="entry name" value="P-loop_NTPase"/>
</dbReference>
<reference evidence="4" key="1">
    <citation type="journal article" date="2020" name="Nature">
        <title>Giant virus diversity and host interactions through global metagenomics.</title>
        <authorList>
            <person name="Schulz F."/>
            <person name="Roux S."/>
            <person name="Paez-Espino D."/>
            <person name="Jungbluth S."/>
            <person name="Walsh D.A."/>
            <person name="Denef V.J."/>
            <person name="McMahon K.D."/>
            <person name="Konstantinidis K.T."/>
            <person name="Eloe-Fadrosh E.A."/>
            <person name="Kyrpides N.C."/>
            <person name="Woyke T."/>
        </authorList>
    </citation>
    <scope>NUCLEOTIDE SEQUENCE</scope>
    <source>
        <strain evidence="4">GVMAG-S-ERX556049-19</strain>
    </source>
</reference>
<evidence type="ECO:0000256" key="2">
    <source>
        <dbReference type="ARBA" id="ARBA00022741"/>
    </source>
</evidence>
<dbReference type="EMBL" id="MN738820">
    <property type="protein sequence ID" value="QHT37753.1"/>
    <property type="molecule type" value="Genomic_DNA"/>
</dbReference>
<evidence type="ECO:0000313" key="4">
    <source>
        <dbReference type="EMBL" id="QHT37753.1"/>
    </source>
</evidence>
<dbReference type="GO" id="GO:0003689">
    <property type="term" value="F:DNA clamp loader activity"/>
    <property type="evidence" value="ECO:0007669"/>
    <property type="project" value="TreeGrafter"/>
</dbReference>
<dbReference type="PANTHER" id="PTHR11669">
    <property type="entry name" value="REPLICATION FACTOR C / DNA POLYMERASE III GAMMA-TAU SUBUNIT"/>
    <property type="match status" value="1"/>
</dbReference>